<dbReference type="EMBL" id="JACGWK010000001">
    <property type="protein sequence ID" value="KAL0379909.1"/>
    <property type="molecule type" value="Genomic_DNA"/>
</dbReference>
<evidence type="ECO:0000256" key="1">
    <source>
        <dbReference type="SAM" id="MobiDB-lite"/>
    </source>
</evidence>
<organism evidence="2">
    <name type="scientific">Sesamum angustifolium</name>
    <dbReference type="NCBI Taxonomy" id="2727405"/>
    <lineage>
        <taxon>Eukaryota</taxon>
        <taxon>Viridiplantae</taxon>
        <taxon>Streptophyta</taxon>
        <taxon>Embryophyta</taxon>
        <taxon>Tracheophyta</taxon>
        <taxon>Spermatophyta</taxon>
        <taxon>Magnoliopsida</taxon>
        <taxon>eudicotyledons</taxon>
        <taxon>Gunneridae</taxon>
        <taxon>Pentapetalae</taxon>
        <taxon>asterids</taxon>
        <taxon>lamiids</taxon>
        <taxon>Lamiales</taxon>
        <taxon>Pedaliaceae</taxon>
        <taxon>Sesamum</taxon>
    </lineage>
</organism>
<comment type="caution">
    <text evidence="2">The sequence shown here is derived from an EMBL/GenBank/DDBJ whole genome shotgun (WGS) entry which is preliminary data.</text>
</comment>
<reference evidence="2" key="1">
    <citation type="submission" date="2020-06" db="EMBL/GenBank/DDBJ databases">
        <authorList>
            <person name="Li T."/>
            <person name="Hu X."/>
            <person name="Zhang T."/>
            <person name="Song X."/>
            <person name="Zhang H."/>
            <person name="Dai N."/>
            <person name="Sheng W."/>
            <person name="Hou X."/>
            <person name="Wei L."/>
        </authorList>
    </citation>
    <scope>NUCLEOTIDE SEQUENCE</scope>
    <source>
        <strain evidence="2">G01</strain>
        <tissue evidence="2">Leaf</tissue>
    </source>
</reference>
<protein>
    <submittedName>
        <fullName evidence="2">Uncharacterized protein</fullName>
    </submittedName>
</protein>
<evidence type="ECO:0000313" key="2">
    <source>
        <dbReference type="EMBL" id="KAL0379909.1"/>
    </source>
</evidence>
<gene>
    <name evidence="2" type="ORF">Sangu_0055200</name>
</gene>
<feature type="compositionally biased region" description="Polar residues" evidence="1">
    <location>
        <begin position="13"/>
        <end position="38"/>
    </location>
</feature>
<feature type="compositionally biased region" description="Basic residues" evidence="1">
    <location>
        <begin position="1"/>
        <end position="12"/>
    </location>
</feature>
<dbReference type="AlphaFoldDB" id="A0AAW2RII5"/>
<sequence length="100" mass="10491">MAGKSNRGKNRKGLQQSALNSSEQSVNSAEQLVNSSEQSVSSDAHSNRSSSAVHANGDTSLNESNETKSEVKDQDNAPNQHPAKQGGSGIHGVHFCSICL</sequence>
<feature type="compositionally biased region" description="Low complexity" evidence="1">
    <location>
        <begin position="39"/>
        <end position="51"/>
    </location>
</feature>
<proteinExistence type="predicted"/>
<accession>A0AAW2RII5</accession>
<reference evidence="2" key="2">
    <citation type="journal article" date="2024" name="Plant">
        <title>Genomic evolution and insights into agronomic trait innovations of Sesamum species.</title>
        <authorList>
            <person name="Miao H."/>
            <person name="Wang L."/>
            <person name="Qu L."/>
            <person name="Liu H."/>
            <person name="Sun Y."/>
            <person name="Le M."/>
            <person name="Wang Q."/>
            <person name="Wei S."/>
            <person name="Zheng Y."/>
            <person name="Lin W."/>
            <person name="Duan Y."/>
            <person name="Cao H."/>
            <person name="Xiong S."/>
            <person name="Wang X."/>
            <person name="Wei L."/>
            <person name="Li C."/>
            <person name="Ma Q."/>
            <person name="Ju M."/>
            <person name="Zhao R."/>
            <person name="Li G."/>
            <person name="Mu C."/>
            <person name="Tian Q."/>
            <person name="Mei H."/>
            <person name="Zhang T."/>
            <person name="Gao T."/>
            <person name="Zhang H."/>
        </authorList>
    </citation>
    <scope>NUCLEOTIDE SEQUENCE</scope>
    <source>
        <strain evidence="2">G01</strain>
    </source>
</reference>
<name>A0AAW2RII5_9LAMI</name>
<feature type="region of interest" description="Disordered" evidence="1">
    <location>
        <begin position="1"/>
        <end position="91"/>
    </location>
</feature>
<feature type="compositionally biased region" description="Basic and acidic residues" evidence="1">
    <location>
        <begin position="65"/>
        <end position="75"/>
    </location>
</feature>